<protein>
    <submittedName>
        <fullName evidence="1">Uncharacterized protein</fullName>
    </submittedName>
</protein>
<name>I7GY76_ORYSJ</name>
<gene>
    <name evidence="1" type="primary">OSJNBb0018L01.26</name>
</gene>
<proteinExistence type="predicted"/>
<sequence length="53" mass="5921">MLIKPICYGASPCYGGGWAAGGVPEQVRRGGHPLPLRRRRRLRLAGLRRRLQP</sequence>
<evidence type="ECO:0000313" key="1">
    <source>
        <dbReference type="EMBL" id="BAM28962.1"/>
    </source>
</evidence>
<organism evidence="1">
    <name type="scientific">Oryza sativa subsp. japonica</name>
    <name type="common">Rice</name>
    <dbReference type="NCBI Taxonomy" id="39947"/>
    <lineage>
        <taxon>Eukaryota</taxon>
        <taxon>Viridiplantae</taxon>
        <taxon>Streptophyta</taxon>
        <taxon>Embryophyta</taxon>
        <taxon>Tracheophyta</taxon>
        <taxon>Spermatophyta</taxon>
        <taxon>Magnoliopsida</taxon>
        <taxon>Liliopsida</taxon>
        <taxon>Poales</taxon>
        <taxon>Poaceae</taxon>
        <taxon>BOP clade</taxon>
        <taxon>Oryzoideae</taxon>
        <taxon>Oryzeae</taxon>
        <taxon>Oryzinae</taxon>
        <taxon>Oryza</taxon>
        <taxon>Oryza sativa</taxon>
    </lineage>
</organism>
<dbReference type="EMBL" id="AP011111">
    <property type="protein sequence ID" value="BAM28962.1"/>
    <property type="molecule type" value="Genomic_DNA"/>
</dbReference>
<reference evidence="1" key="1">
    <citation type="submission" date="2009-03" db="EMBL/GenBank/DDBJ databases">
        <title>Oryza sativa nipponbare(GA3) genomic DNA, chromosome 11, BAC clone:OSJNBb0018L01.</title>
        <authorList>
            <person name="Matsumoto T."/>
            <person name="Wu J."/>
            <person name="Kanamori H."/>
        </authorList>
    </citation>
    <scope>NUCLEOTIDE SEQUENCE</scope>
</reference>
<dbReference type="AlphaFoldDB" id="I7GY76"/>
<accession>I7GY76</accession>